<evidence type="ECO:0000313" key="2">
    <source>
        <dbReference type="Proteomes" id="UP000292362"/>
    </source>
</evidence>
<evidence type="ECO:0000313" key="1">
    <source>
        <dbReference type="EMBL" id="TBU03868.1"/>
    </source>
</evidence>
<sequence length="681" mass="80765">MGKNNLTFAKRGAQKTRIIEVIFSLLMLLSLVSNTSVTFTFPSDTISSNFANKCAVDITKKNQEPNDNNSLKKNEDEITVPIKEISLEQFIHFDNFINSCYIFAEELSFEKFYTFIYILDFLEVEDTLLLEKLLKVLFSKLSTNINDHKVFMKNYIQFNYGINRRISFEMCKNIFLTCILLFYTKKIEFDFMYYEKNGFLIDKNTLFCLMTIIIFFTSTLDRYLISFIESTYISKKVENIYFLNYNLDRSFFKCLKSLINVKKIIFLDNLGDSDDYNDFIDELKSIECLQHAFINHLASGKFKPKDDANNLSFSYPEYFLRSEINPKEVELPKELIEKIVYYKFFKYNYLFWEITGIITEDESINNLQVDLNYCRIVNLDLNEEFILANIKGMVLTETEMNINVLTCFLNISKIESLILNNIKITNPKIDVKFTSKNKSIKSFEIVNPKQLYKHHLYEFIDLLERLENLNISFDEHCLESENRIEYQRKDIQVLKKLKYSSKVVRDKDILFIKNLEIIENLVLENIKDYNFFTKIFKNMVFNKIKYIWFSNCEIYKIENDAFKLASIETIGFKNCVFTDTQICNFFPSNICKKITVLEFKGIKIIKSDMEYLTLSKNFTHLSFIFCIFDEDAIYDFPAGSFKNIIVIYLEYHNEGNNKMIVQGFREKFSENILRIHFFNHL</sequence>
<accession>A0A4Q9L860</accession>
<dbReference type="AlphaFoldDB" id="A0A4Q9L860"/>
<dbReference type="VEuPathDB" id="MicrosporidiaDB:CWI37_0219p0020"/>
<protein>
    <submittedName>
        <fullName evidence="1">Uncharacterized protein</fullName>
    </submittedName>
</protein>
<dbReference type="EMBL" id="PITJ01000219">
    <property type="protein sequence ID" value="TBU03868.1"/>
    <property type="molecule type" value="Genomic_DNA"/>
</dbReference>
<reference evidence="1 2" key="1">
    <citation type="submission" date="2017-12" db="EMBL/GenBank/DDBJ databases">
        <authorList>
            <person name="Pombert J.-F."/>
            <person name="Haag K.L."/>
            <person name="Ebert D."/>
        </authorList>
    </citation>
    <scope>NUCLEOTIDE SEQUENCE [LARGE SCALE GENOMIC DNA]</scope>
    <source>
        <strain evidence="1">FI-OER-3-3</strain>
    </source>
</reference>
<proteinExistence type="predicted"/>
<dbReference type="Proteomes" id="UP000292362">
    <property type="component" value="Unassembled WGS sequence"/>
</dbReference>
<gene>
    <name evidence="1" type="ORF">CWI37_0219p0020</name>
</gene>
<comment type="caution">
    <text evidence="1">The sequence shown here is derived from an EMBL/GenBank/DDBJ whole genome shotgun (WGS) entry which is preliminary data.</text>
</comment>
<name>A0A4Q9L860_9MICR</name>
<dbReference type="SUPFAM" id="SSF52047">
    <property type="entry name" value="RNI-like"/>
    <property type="match status" value="1"/>
</dbReference>
<organism evidence="1 2">
    <name type="scientific">Hamiltosporidium tvaerminnensis</name>
    <dbReference type="NCBI Taxonomy" id="1176355"/>
    <lineage>
        <taxon>Eukaryota</taxon>
        <taxon>Fungi</taxon>
        <taxon>Fungi incertae sedis</taxon>
        <taxon>Microsporidia</taxon>
        <taxon>Dubosqiidae</taxon>
        <taxon>Hamiltosporidium</taxon>
    </lineage>
</organism>